<keyword evidence="8" id="KW-0206">Cytoskeleton</keyword>
<comment type="similarity">
    <text evidence="9">Belongs to the TRAFAC class myosin-kinesin ATPase superfamily. Kinesin family.</text>
</comment>
<dbReference type="PANTHER" id="PTHR47970:SF29">
    <property type="entry name" value="KINESIN FAMILY MEMBER 20B"/>
    <property type="match status" value="1"/>
</dbReference>
<evidence type="ECO:0000256" key="3">
    <source>
        <dbReference type="ARBA" id="ARBA00022553"/>
    </source>
</evidence>
<evidence type="ECO:0000313" key="14">
    <source>
        <dbReference type="Proteomes" id="UP001642483"/>
    </source>
</evidence>
<dbReference type="EMBL" id="CAWYQH010000108">
    <property type="protein sequence ID" value="CAK8688237.1"/>
    <property type="molecule type" value="Genomic_DNA"/>
</dbReference>
<dbReference type="Gene3D" id="3.40.850.10">
    <property type="entry name" value="Kinesin motor domain"/>
    <property type="match status" value="1"/>
</dbReference>
<evidence type="ECO:0000259" key="12">
    <source>
        <dbReference type="PROSITE" id="PS50067"/>
    </source>
</evidence>
<dbReference type="Pfam" id="PF00225">
    <property type="entry name" value="Kinesin"/>
    <property type="match status" value="1"/>
</dbReference>
<proteinExistence type="inferred from homology"/>
<comment type="caution">
    <text evidence="13">The sequence shown here is derived from an EMBL/GenBank/DDBJ whole genome shotgun (WGS) entry which is preliminary data.</text>
</comment>
<keyword evidence="5" id="KW-0067">ATP-binding</keyword>
<reference evidence="13 14" key="1">
    <citation type="submission" date="2024-02" db="EMBL/GenBank/DDBJ databases">
        <authorList>
            <person name="Daric V."/>
            <person name="Darras S."/>
        </authorList>
    </citation>
    <scope>NUCLEOTIDE SEQUENCE [LARGE SCALE GENOMIC DNA]</scope>
</reference>
<keyword evidence="2" id="KW-0963">Cytoplasm</keyword>
<evidence type="ECO:0000256" key="6">
    <source>
        <dbReference type="ARBA" id="ARBA00023054"/>
    </source>
</evidence>
<keyword evidence="6 10" id="KW-0175">Coiled coil</keyword>
<dbReference type="PROSITE" id="PS50067">
    <property type="entry name" value="KINESIN_MOTOR_2"/>
    <property type="match status" value="1"/>
</dbReference>
<keyword evidence="4" id="KW-0547">Nucleotide-binding</keyword>
<evidence type="ECO:0000256" key="9">
    <source>
        <dbReference type="PROSITE-ProRule" id="PRU00283"/>
    </source>
</evidence>
<dbReference type="Proteomes" id="UP001642483">
    <property type="component" value="Unassembled WGS sequence"/>
</dbReference>
<dbReference type="InterPro" id="IPR027417">
    <property type="entry name" value="P-loop_NTPase"/>
</dbReference>
<name>A0ABP0G8W2_CLALP</name>
<evidence type="ECO:0000256" key="5">
    <source>
        <dbReference type="ARBA" id="ARBA00022840"/>
    </source>
</evidence>
<evidence type="ECO:0000256" key="2">
    <source>
        <dbReference type="ARBA" id="ARBA00022490"/>
    </source>
</evidence>
<feature type="coiled-coil region" evidence="10">
    <location>
        <begin position="191"/>
        <end position="283"/>
    </location>
</feature>
<evidence type="ECO:0000256" key="10">
    <source>
        <dbReference type="SAM" id="Coils"/>
    </source>
</evidence>
<evidence type="ECO:0000313" key="13">
    <source>
        <dbReference type="EMBL" id="CAK8688237.1"/>
    </source>
</evidence>
<evidence type="ECO:0000256" key="8">
    <source>
        <dbReference type="ARBA" id="ARBA00023212"/>
    </source>
</evidence>
<protein>
    <recommendedName>
        <fullName evidence="12">Kinesin motor domain-containing protein</fullName>
    </recommendedName>
</protein>
<feature type="compositionally biased region" description="Acidic residues" evidence="11">
    <location>
        <begin position="148"/>
        <end position="165"/>
    </location>
</feature>
<evidence type="ECO:0000256" key="7">
    <source>
        <dbReference type="ARBA" id="ARBA00023175"/>
    </source>
</evidence>
<comment type="caution">
    <text evidence="9">Lacks conserved residue(s) required for the propagation of feature annotation.</text>
</comment>
<comment type="subcellular location">
    <subcellularLocation>
        <location evidence="1">Cytoplasm</location>
        <location evidence="1">Cytoskeleton</location>
        <location evidence="1">Spindle</location>
    </subcellularLocation>
</comment>
<dbReference type="InterPro" id="IPR036961">
    <property type="entry name" value="Kinesin_motor_dom_sf"/>
</dbReference>
<dbReference type="PANTHER" id="PTHR47970">
    <property type="entry name" value="KINESIN-LIKE PROTEIN KIF11"/>
    <property type="match status" value="1"/>
</dbReference>
<evidence type="ECO:0000256" key="11">
    <source>
        <dbReference type="SAM" id="MobiDB-lite"/>
    </source>
</evidence>
<keyword evidence="3" id="KW-0597">Phosphoprotein</keyword>
<feature type="region of interest" description="Disordered" evidence="11">
    <location>
        <begin position="148"/>
        <end position="173"/>
    </location>
</feature>
<keyword evidence="7" id="KW-0505">Motor protein</keyword>
<sequence length="290" mass="33294">MKRTTLSKPELHSKCLIIVQQQSDDYGERLKEAGKINTSLLTLGQCIETLCHNQQQPDNVRVVPYLDSRLTRLFQSFLMGYGRACMIVNVNQSASTFNETMHAVKFSAMTAEVKVPKLRRSQELLDAIMAKKARKARRAIGCEQVLVEESDKESADNSDQEEDSSDKEHHDASWNKREVVGFINLLQEALKKEILSNVESKLEQAQKLVEQKDAEIGGRKHTILSEKKKDLEGQNEKLAEALRERDSELKDMQDKLAEEMQNSADLRHKIKNKDKEIKNYDKRFMNQKMS</sequence>
<feature type="domain" description="Kinesin motor" evidence="12">
    <location>
        <begin position="1"/>
        <end position="113"/>
    </location>
</feature>
<evidence type="ECO:0000256" key="4">
    <source>
        <dbReference type="ARBA" id="ARBA00022741"/>
    </source>
</evidence>
<gene>
    <name evidence="13" type="ORF">CVLEPA_LOCUS20263</name>
</gene>
<dbReference type="SUPFAM" id="SSF52540">
    <property type="entry name" value="P-loop containing nucleoside triphosphate hydrolases"/>
    <property type="match status" value="1"/>
</dbReference>
<dbReference type="InterPro" id="IPR047149">
    <property type="entry name" value="KIF11-like"/>
</dbReference>
<keyword evidence="14" id="KW-1185">Reference proteome</keyword>
<organism evidence="13 14">
    <name type="scientific">Clavelina lepadiformis</name>
    <name type="common">Light-bulb sea squirt</name>
    <name type="synonym">Ascidia lepadiformis</name>
    <dbReference type="NCBI Taxonomy" id="159417"/>
    <lineage>
        <taxon>Eukaryota</taxon>
        <taxon>Metazoa</taxon>
        <taxon>Chordata</taxon>
        <taxon>Tunicata</taxon>
        <taxon>Ascidiacea</taxon>
        <taxon>Aplousobranchia</taxon>
        <taxon>Clavelinidae</taxon>
        <taxon>Clavelina</taxon>
    </lineage>
</organism>
<accession>A0ABP0G8W2</accession>
<evidence type="ECO:0000256" key="1">
    <source>
        <dbReference type="ARBA" id="ARBA00004186"/>
    </source>
</evidence>
<dbReference type="InterPro" id="IPR001752">
    <property type="entry name" value="Kinesin_motor_dom"/>
</dbReference>